<organism evidence="1">
    <name type="scientific">Myoviridae sp. ctWPU11</name>
    <dbReference type="NCBI Taxonomy" id="2825118"/>
    <lineage>
        <taxon>Viruses</taxon>
        <taxon>Duplodnaviria</taxon>
        <taxon>Heunggongvirae</taxon>
        <taxon>Uroviricota</taxon>
        <taxon>Caudoviricetes</taxon>
    </lineage>
</organism>
<evidence type="ECO:0000313" key="1">
    <source>
        <dbReference type="EMBL" id="DAF91412.1"/>
    </source>
</evidence>
<name>A0A8S5UAC4_9CAUD</name>
<accession>A0A8S5UAC4</accession>
<sequence length="31" mass="3696">MKCVLLSCCKTRFTRPFFEILKIFSATINRK</sequence>
<reference evidence="1" key="1">
    <citation type="journal article" date="2021" name="Proc. Natl. Acad. Sci. U.S.A.">
        <title>A Catalog of Tens of Thousands of Viruses from Human Metagenomes Reveals Hidden Associations with Chronic Diseases.</title>
        <authorList>
            <person name="Tisza M.J."/>
            <person name="Buck C.B."/>
        </authorList>
    </citation>
    <scope>NUCLEOTIDE SEQUENCE</scope>
    <source>
        <strain evidence="1">CtWPU11</strain>
    </source>
</reference>
<proteinExistence type="predicted"/>
<protein>
    <submittedName>
        <fullName evidence="1">Uncharacterized protein</fullName>
    </submittedName>
</protein>
<dbReference type="EMBL" id="BK016053">
    <property type="protein sequence ID" value="DAF91412.1"/>
    <property type="molecule type" value="Genomic_DNA"/>
</dbReference>